<dbReference type="Proteomes" id="UP001162162">
    <property type="component" value="Unassembled WGS sequence"/>
</dbReference>
<gene>
    <name evidence="1" type="ORF">NQ318_013473</name>
</gene>
<reference evidence="1" key="1">
    <citation type="journal article" date="2023" name="Insect Mol. Biol.">
        <title>Genome sequencing provides insights into the evolution of gene families encoding plant cell wall-degrading enzymes in longhorned beetles.</title>
        <authorList>
            <person name="Shin N.R."/>
            <person name="Okamura Y."/>
            <person name="Kirsch R."/>
            <person name="Pauchet Y."/>
        </authorList>
    </citation>
    <scope>NUCLEOTIDE SEQUENCE</scope>
    <source>
        <strain evidence="1">AMC_N1</strain>
    </source>
</reference>
<evidence type="ECO:0000313" key="2">
    <source>
        <dbReference type="Proteomes" id="UP001162162"/>
    </source>
</evidence>
<evidence type="ECO:0008006" key="3">
    <source>
        <dbReference type="Google" id="ProtNLM"/>
    </source>
</evidence>
<dbReference type="AlphaFoldDB" id="A0AAV8YC95"/>
<comment type="caution">
    <text evidence="1">The sequence shown here is derived from an EMBL/GenBank/DDBJ whole genome shotgun (WGS) entry which is preliminary data.</text>
</comment>
<sequence>MEFKSKVKNKVLSGQSREIIHSVLKFMKEEANVDGFVIPLAKVQERVAKATGVSIRTIKTIAQEARIIDHGEKSSFSTPNKKRKVTHTKTEVDAFDQRFLTRIIINFQLTEKETPSMKRIHEKFCLDTGYEGCVESLRKEVRKIGFRWRKKWNQSNGEA</sequence>
<name>A0AAV8YC95_9CUCU</name>
<proteinExistence type="predicted"/>
<protein>
    <recommendedName>
        <fullName evidence="3">Transposase</fullName>
    </recommendedName>
</protein>
<organism evidence="1 2">
    <name type="scientific">Aromia moschata</name>
    <dbReference type="NCBI Taxonomy" id="1265417"/>
    <lineage>
        <taxon>Eukaryota</taxon>
        <taxon>Metazoa</taxon>
        <taxon>Ecdysozoa</taxon>
        <taxon>Arthropoda</taxon>
        <taxon>Hexapoda</taxon>
        <taxon>Insecta</taxon>
        <taxon>Pterygota</taxon>
        <taxon>Neoptera</taxon>
        <taxon>Endopterygota</taxon>
        <taxon>Coleoptera</taxon>
        <taxon>Polyphaga</taxon>
        <taxon>Cucujiformia</taxon>
        <taxon>Chrysomeloidea</taxon>
        <taxon>Cerambycidae</taxon>
        <taxon>Cerambycinae</taxon>
        <taxon>Callichromatini</taxon>
        <taxon>Aromia</taxon>
    </lineage>
</organism>
<accession>A0AAV8YC95</accession>
<keyword evidence="2" id="KW-1185">Reference proteome</keyword>
<dbReference type="EMBL" id="JAPWTK010000129">
    <property type="protein sequence ID" value="KAJ8948821.1"/>
    <property type="molecule type" value="Genomic_DNA"/>
</dbReference>
<evidence type="ECO:0000313" key="1">
    <source>
        <dbReference type="EMBL" id="KAJ8948821.1"/>
    </source>
</evidence>